<accession>A0A0R1K9A1</accession>
<name>A0A0R1K9A1_9LACO</name>
<organism evidence="1 2">
    <name type="scientific">Companilactobacillus nodensis DSM 19682 = JCM 14932 = NBRC 107160</name>
    <dbReference type="NCBI Taxonomy" id="1423775"/>
    <lineage>
        <taxon>Bacteria</taxon>
        <taxon>Bacillati</taxon>
        <taxon>Bacillota</taxon>
        <taxon>Bacilli</taxon>
        <taxon>Lactobacillales</taxon>
        <taxon>Lactobacillaceae</taxon>
        <taxon>Companilactobacillus</taxon>
    </lineage>
</organism>
<dbReference type="STRING" id="1423775.FD03_GL002576"/>
<proteinExistence type="predicted"/>
<evidence type="ECO:0000313" key="1">
    <source>
        <dbReference type="EMBL" id="KRK80254.1"/>
    </source>
</evidence>
<evidence type="ECO:0000313" key="2">
    <source>
        <dbReference type="Proteomes" id="UP000051248"/>
    </source>
</evidence>
<dbReference type="EMBL" id="AZDZ01000005">
    <property type="protein sequence ID" value="KRK80254.1"/>
    <property type="molecule type" value="Genomic_DNA"/>
</dbReference>
<gene>
    <name evidence="1" type="ORF">FD03_GL002576</name>
</gene>
<protein>
    <submittedName>
        <fullName evidence="1">Uncharacterized protein</fullName>
    </submittedName>
</protein>
<sequence>MQIINSIDLGLNIIEEGQQLDTQALTESVRIDVEDLKEELNSKPVMPKVFDDWYKNDSIHGDPNTLKFKIIHFTVMVMWGGKGIESQEQLCDWIKKTNKGKYTYDEERFARCIEAIIHGYEVEK</sequence>
<comment type="caution">
    <text evidence="1">The sequence shown here is derived from an EMBL/GenBank/DDBJ whole genome shotgun (WGS) entry which is preliminary data.</text>
</comment>
<dbReference type="PATRIC" id="fig|1423775.4.peg.2621"/>
<reference evidence="1 2" key="1">
    <citation type="journal article" date="2015" name="Genome Announc.">
        <title>Expanding the biotechnology potential of lactobacilli through comparative genomics of 213 strains and associated genera.</title>
        <authorList>
            <person name="Sun Z."/>
            <person name="Harris H.M."/>
            <person name="McCann A."/>
            <person name="Guo C."/>
            <person name="Argimon S."/>
            <person name="Zhang W."/>
            <person name="Yang X."/>
            <person name="Jeffery I.B."/>
            <person name="Cooney J.C."/>
            <person name="Kagawa T.F."/>
            <person name="Liu W."/>
            <person name="Song Y."/>
            <person name="Salvetti E."/>
            <person name="Wrobel A."/>
            <person name="Rasinkangas P."/>
            <person name="Parkhill J."/>
            <person name="Rea M.C."/>
            <person name="O'Sullivan O."/>
            <person name="Ritari J."/>
            <person name="Douillard F.P."/>
            <person name="Paul Ross R."/>
            <person name="Yang R."/>
            <person name="Briner A.E."/>
            <person name="Felis G.E."/>
            <person name="de Vos W.M."/>
            <person name="Barrangou R."/>
            <person name="Klaenhammer T.R."/>
            <person name="Caufield P.W."/>
            <person name="Cui Y."/>
            <person name="Zhang H."/>
            <person name="O'Toole P.W."/>
        </authorList>
    </citation>
    <scope>NUCLEOTIDE SEQUENCE [LARGE SCALE GENOMIC DNA]</scope>
    <source>
        <strain evidence="1 2">DSM 19682</strain>
    </source>
</reference>
<dbReference type="AlphaFoldDB" id="A0A0R1K9A1"/>
<dbReference type="Proteomes" id="UP000051248">
    <property type="component" value="Unassembled WGS sequence"/>
</dbReference>
<keyword evidence="2" id="KW-1185">Reference proteome</keyword>